<evidence type="ECO:0000313" key="1">
    <source>
        <dbReference type="EMBL" id="AMB59790.1"/>
    </source>
</evidence>
<gene>
    <name evidence="1" type="ORF">AWU67_14025</name>
</gene>
<reference evidence="2" key="2">
    <citation type="submission" date="2016-01" db="EMBL/GenBank/DDBJ databases">
        <title>First complete genome sequence of a species in the genus Microterricola, an extremophilic cold active enzyme producing strain ERGS5:02 isolated from Sikkim Himalaya.</title>
        <authorList>
            <person name="Kumar R."/>
            <person name="Singh D."/>
            <person name="Swarnkar M.K."/>
        </authorList>
    </citation>
    <scope>NUCLEOTIDE SEQUENCE [LARGE SCALE GENOMIC DNA]</scope>
    <source>
        <strain evidence="2">ERGS5:02</strain>
    </source>
</reference>
<name>A0A109QYX5_9MICO</name>
<sequence length="85" mass="9189">MLRMDQSNGLDHDIGTTAPLMAAELQSDQHGPAEVSRIFAGTKEYCLKCMAHGHILRQSGAHRLLSRGCTKCPADERVLAGLDDA</sequence>
<dbReference type="EMBL" id="CP014145">
    <property type="protein sequence ID" value="AMB59790.1"/>
    <property type="molecule type" value="Genomic_DNA"/>
</dbReference>
<proteinExistence type="predicted"/>
<dbReference type="KEGG" id="mvd:AWU67_14025"/>
<organism evidence="1 2">
    <name type="scientific">Microterricola viridarii</name>
    <dbReference type="NCBI Taxonomy" id="412690"/>
    <lineage>
        <taxon>Bacteria</taxon>
        <taxon>Bacillati</taxon>
        <taxon>Actinomycetota</taxon>
        <taxon>Actinomycetes</taxon>
        <taxon>Micrococcales</taxon>
        <taxon>Microbacteriaceae</taxon>
        <taxon>Microterricola</taxon>
    </lineage>
</organism>
<accession>A0A109QYX5</accession>
<reference evidence="1 2" key="1">
    <citation type="journal article" date="2016" name="J. Biotechnol.">
        <title>First complete genome sequence of a species in the genus Microterricola, an extremophilic cold active enzyme producing bacterial strain ERGS5:02 isolated from Sikkim Himalaya.</title>
        <authorList>
            <person name="Himanshu"/>
            <person name="Swarnkar M.K."/>
            <person name="Singh D."/>
            <person name="Kumar R."/>
        </authorList>
    </citation>
    <scope>NUCLEOTIDE SEQUENCE [LARGE SCALE GENOMIC DNA]</scope>
    <source>
        <strain evidence="1 2">ERGS5:02</strain>
    </source>
</reference>
<dbReference type="AlphaFoldDB" id="A0A109QYX5"/>
<protein>
    <submittedName>
        <fullName evidence="1">Uncharacterized protein</fullName>
    </submittedName>
</protein>
<keyword evidence="2" id="KW-1185">Reference proteome</keyword>
<evidence type="ECO:0000313" key="2">
    <source>
        <dbReference type="Proteomes" id="UP000058305"/>
    </source>
</evidence>
<dbReference type="Proteomes" id="UP000058305">
    <property type="component" value="Chromosome"/>
</dbReference>